<dbReference type="FunFam" id="3.40.50.720:FF:000084">
    <property type="entry name" value="Short-chain dehydrogenase reductase"/>
    <property type="match status" value="1"/>
</dbReference>
<dbReference type="SMART" id="SM00822">
    <property type="entry name" value="PKS_KR"/>
    <property type="match status" value="1"/>
</dbReference>
<comment type="caution">
    <text evidence="3">The sequence shown here is derived from an EMBL/GenBank/DDBJ whole genome shotgun (WGS) entry which is preliminary data.</text>
</comment>
<dbReference type="CDD" id="cd05233">
    <property type="entry name" value="SDR_c"/>
    <property type="match status" value="1"/>
</dbReference>
<dbReference type="Proteomes" id="UP000282957">
    <property type="component" value="Unassembled WGS sequence"/>
</dbReference>
<evidence type="ECO:0000313" key="3">
    <source>
        <dbReference type="EMBL" id="RVT97379.1"/>
    </source>
</evidence>
<dbReference type="Gene3D" id="3.40.50.720">
    <property type="entry name" value="NAD(P)-binding Rossmann-like Domain"/>
    <property type="match status" value="1"/>
</dbReference>
<dbReference type="InterPro" id="IPR002347">
    <property type="entry name" value="SDR_fam"/>
</dbReference>
<dbReference type="GO" id="GO:0030497">
    <property type="term" value="P:fatty acid elongation"/>
    <property type="evidence" value="ECO:0007669"/>
    <property type="project" value="TreeGrafter"/>
</dbReference>
<dbReference type="GO" id="GO:0016616">
    <property type="term" value="F:oxidoreductase activity, acting on the CH-OH group of donors, NAD or NADP as acceptor"/>
    <property type="evidence" value="ECO:0007669"/>
    <property type="project" value="UniProtKB-ARBA"/>
</dbReference>
<dbReference type="AlphaFoldDB" id="A0A437MIB4"/>
<dbReference type="PANTHER" id="PTHR42760">
    <property type="entry name" value="SHORT-CHAIN DEHYDROGENASES/REDUCTASES FAMILY MEMBER"/>
    <property type="match status" value="1"/>
</dbReference>
<dbReference type="InterPro" id="IPR057326">
    <property type="entry name" value="KR_dom"/>
</dbReference>
<dbReference type="EMBL" id="SACL01000002">
    <property type="protein sequence ID" value="RVT97379.1"/>
    <property type="molecule type" value="Genomic_DNA"/>
</dbReference>
<evidence type="ECO:0000256" key="1">
    <source>
        <dbReference type="ARBA" id="ARBA00006484"/>
    </source>
</evidence>
<feature type="domain" description="Ketoreductase" evidence="2">
    <location>
        <begin position="9"/>
        <end position="179"/>
    </location>
</feature>
<sequence length="246" mass="25229">MSGFDFTGKRVVVAGGSRGIGRSTAIAFARAGARVSICARSQGPLDATLAELGAGAHAKACDLGDKAQVTAYVEEAAQVLGGIDILVNNASGFGSTDTEEGWEASLNVDVLATTRASRTAVPHMKAGGAIVNISSISGYRSSLRTPAYAAVKALLINFTQSQAAALAKQGIRVNGVAPGSIEFPGGSWEQRKTSQPELYNRVLGSIPFGRLGTPEEVANVVLFLSSDLAGWVTGHTVVVDGGQLLG</sequence>
<comment type="similarity">
    <text evidence="1">Belongs to the short-chain dehydrogenases/reductases (SDR) family.</text>
</comment>
<evidence type="ECO:0000313" key="4">
    <source>
        <dbReference type="Proteomes" id="UP000282957"/>
    </source>
</evidence>
<proteinExistence type="inferred from homology"/>
<dbReference type="InterPro" id="IPR036291">
    <property type="entry name" value="NAD(P)-bd_dom_sf"/>
</dbReference>
<organism evidence="3 4">
    <name type="scientific">Rhodovarius crocodyli</name>
    <dbReference type="NCBI Taxonomy" id="1979269"/>
    <lineage>
        <taxon>Bacteria</taxon>
        <taxon>Pseudomonadati</taxon>
        <taxon>Pseudomonadota</taxon>
        <taxon>Alphaproteobacteria</taxon>
        <taxon>Acetobacterales</taxon>
        <taxon>Roseomonadaceae</taxon>
        <taxon>Rhodovarius</taxon>
    </lineage>
</organism>
<name>A0A437MIB4_9PROT</name>
<dbReference type="PANTHER" id="PTHR42760:SF135">
    <property type="entry name" value="BLL7886 PROTEIN"/>
    <property type="match status" value="1"/>
</dbReference>
<accession>A0A437MIB4</accession>
<dbReference type="RefSeq" id="WP_127786607.1">
    <property type="nucleotide sequence ID" value="NZ_SACL01000002.1"/>
</dbReference>
<dbReference type="SUPFAM" id="SSF51735">
    <property type="entry name" value="NAD(P)-binding Rossmann-fold domains"/>
    <property type="match status" value="1"/>
</dbReference>
<dbReference type="PRINTS" id="PR00080">
    <property type="entry name" value="SDRFAMILY"/>
</dbReference>
<dbReference type="Pfam" id="PF13561">
    <property type="entry name" value="adh_short_C2"/>
    <property type="match status" value="1"/>
</dbReference>
<dbReference type="OrthoDB" id="9793325at2"/>
<reference evidence="3 4" key="1">
    <citation type="submission" date="2019-01" db="EMBL/GenBank/DDBJ databases">
        <authorList>
            <person name="Chen W.-M."/>
        </authorList>
    </citation>
    <scope>NUCLEOTIDE SEQUENCE [LARGE SCALE GENOMIC DNA]</scope>
    <source>
        <strain evidence="3 4">CCP-6</strain>
    </source>
</reference>
<evidence type="ECO:0000259" key="2">
    <source>
        <dbReference type="SMART" id="SM00822"/>
    </source>
</evidence>
<dbReference type="PRINTS" id="PR00081">
    <property type="entry name" value="GDHRDH"/>
</dbReference>
<protein>
    <submittedName>
        <fullName evidence="3">SDR family oxidoreductase</fullName>
    </submittedName>
</protein>
<gene>
    <name evidence="3" type="ORF">EOD42_05965</name>
</gene>
<keyword evidence="4" id="KW-1185">Reference proteome</keyword>